<keyword evidence="4" id="KW-1185">Reference proteome</keyword>
<keyword evidence="2" id="KW-0732">Signal</keyword>
<evidence type="ECO:0000256" key="2">
    <source>
        <dbReference type="SAM" id="SignalP"/>
    </source>
</evidence>
<sequence>MRCLKMLREGTLLTALPLGVSGREGGRADILQGSEWNVKQTPTLVQLLFVRYEKSKKVYSFRWRGGNQQIAFQTTVPAAAGSQIAAEVIARACYMKFEQGWTKDKILEWRNQCYARLGGRAPSLATSQAASQRGRNSHAPATPVTPVTPVLSRSAGREHTTGSPSSLRRQVDDSPPKNVKPPRPSRTPHEGFLPPQHLKLLLDDPQAPLPKNEVKIRSQGYASQAFASQRASSPPRPAGFSQQLQVEKSDTGHSGCCSCRVEKRRDDPPVLRSEGAPKAREAEDVDRMRTTKLEEKSTERDAKRKREDDVEGKEARLQRPLSLLESLPESQSQLPDSELPEGRRMQDLLSRDSQPESQHRPETQPTPAFFEPPVPEAKQAPATLPTPAPERPTPLPESQPMPVTPVKEIKETLPTPWCTQPTPKVDMADHPYISDPTPSAPARDVETTAPALSQPTPFPQAPDARPQEENPEETGRDGSFPDTAVVDPGETAAEGQDSAFPSVSLDVVTALTPGTCMASAAPLPSAPTPLARAPTALAMQVPTAAPVPSAAPVKRSLPRADVVRPAEAMRKPELGFASLLLQRSRAAGARHLAAKLAAETK</sequence>
<reference evidence="3" key="1">
    <citation type="submission" date="2023-08" db="EMBL/GenBank/DDBJ databases">
        <authorList>
            <person name="Chen Y."/>
            <person name="Shah S."/>
            <person name="Dougan E. K."/>
            <person name="Thang M."/>
            <person name="Chan C."/>
        </authorList>
    </citation>
    <scope>NUCLEOTIDE SEQUENCE</scope>
</reference>
<dbReference type="AlphaFoldDB" id="A0AA36N7J7"/>
<proteinExistence type="predicted"/>
<comment type="caution">
    <text evidence="3">The sequence shown here is derived from an EMBL/GenBank/DDBJ whole genome shotgun (WGS) entry which is preliminary data.</text>
</comment>
<feature type="compositionally biased region" description="Basic and acidic residues" evidence="1">
    <location>
        <begin position="260"/>
        <end position="317"/>
    </location>
</feature>
<gene>
    <name evidence="3" type="ORF">EVOR1521_LOCUS19958</name>
</gene>
<feature type="signal peptide" evidence="2">
    <location>
        <begin position="1"/>
        <end position="22"/>
    </location>
</feature>
<evidence type="ECO:0000313" key="4">
    <source>
        <dbReference type="Proteomes" id="UP001178507"/>
    </source>
</evidence>
<dbReference type="Proteomes" id="UP001178507">
    <property type="component" value="Unassembled WGS sequence"/>
</dbReference>
<feature type="compositionally biased region" description="Pro residues" evidence="1">
    <location>
        <begin position="384"/>
        <end position="403"/>
    </location>
</feature>
<feature type="region of interest" description="Disordered" evidence="1">
    <location>
        <begin position="225"/>
        <end position="501"/>
    </location>
</feature>
<evidence type="ECO:0000313" key="3">
    <source>
        <dbReference type="EMBL" id="CAJ1395539.1"/>
    </source>
</evidence>
<dbReference type="EMBL" id="CAUJNA010003190">
    <property type="protein sequence ID" value="CAJ1395539.1"/>
    <property type="molecule type" value="Genomic_DNA"/>
</dbReference>
<feature type="compositionally biased region" description="Basic and acidic residues" evidence="1">
    <location>
        <begin position="340"/>
        <end position="362"/>
    </location>
</feature>
<evidence type="ECO:0000256" key="1">
    <source>
        <dbReference type="SAM" id="MobiDB-lite"/>
    </source>
</evidence>
<accession>A0AA36N7J7</accession>
<feature type="region of interest" description="Disordered" evidence="1">
    <location>
        <begin position="125"/>
        <end position="194"/>
    </location>
</feature>
<protein>
    <submittedName>
        <fullName evidence="3">Uncharacterized protein</fullName>
    </submittedName>
</protein>
<feature type="compositionally biased region" description="Low complexity" evidence="1">
    <location>
        <begin position="318"/>
        <end position="335"/>
    </location>
</feature>
<feature type="compositionally biased region" description="Polar residues" evidence="1">
    <location>
        <begin position="125"/>
        <end position="134"/>
    </location>
</feature>
<name>A0AA36N7J7_9DINO</name>
<organism evidence="3 4">
    <name type="scientific">Effrenium voratum</name>
    <dbReference type="NCBI Taxonomy" id="2562239"/>
    <lineage>
        <taxon>Eukaryota</taxon>
        <taxon>Sar</taxon>
        <taxon>Alveolata</taxon>
        <taxon>Dinophyceae</taxon>
        <taxon>Suessiales</taxon>
        <taxon>Symbiodiniaceae</taxon>
        <taxon>Effrenium</taxon>
    </lineage>
</organism>
<feature type="compositionally biased region" description="Basic and acidic residues" evidence="1">
    <location>
        <begin position="465"/>
        <end position="476"/>
    </location>
</feature>
<feature type="chain" id="PRO_5041225359" evidence="2">
    <location>
        <begin position="23"/>
        <end position="601"/>
    </location>
</feature>